<dbReference type="RefSeq" id="WP_193954206.1">
    <property type="nucleotide sequence ID" value="NZ_JADEYS010000016.1"/>
</dbReference>
<dbReference type="GO" id="GO:0016491">
    <property type="term" value="F:oxidoreductase activity"/>
    <property type="evidence" value="ECO:0007669"/>
    <property type="project" value="UniProtKB-KW"/>
</dbReference>
<name>A0A8J7FIU2_9GAMM</name>
<keyword evidence="2" id="KW-0560">Oxidoreductase</keyword>
<gene>
    <name evidence="5" type="ORF">IOQ59_15050</name>
</gene>
<feature type="domain" description="Nitroreductase" evidence="4">
    <location>
        <begin position="10"/>
        <end position="184"/>
    </location>
</feature>
<sequence>MSNPMTQLLETRTSTTRYQTDSPISDTQVEELVRCATLAPSAYNLQNWKFIAVRSDIARTKLQQIAYGQSQVGDAPVTFIVCGTLEAHKQLTETLQPSVDAGIISENLQASWVSAATMSHENNAQLQRDEAFRSASLAAMTLILAAQGMGLATGAMSGFDTELLSDTFELSPEEVPVMLITAGYPKESNWPQKRRKPLSEVMRTV</sequence>
<evidence type="ECO:0000256" key="3">
    <source>
        <dbReference type="SAM" id="MobiDB-lite"/>
    </source>
</evidence>
<dbReference type="InterPro" id="IPR029479">
    <property type="entry name" value="Nitroreductase"/>
</dbReference>
<evidence type="ECO:0000256" key="1">
    <source>
        <dbReference type="ARBA" id="ARBA00007118"/>
    </source>
</evidence>
<evidence type="ECO:0000259" key="4">
    <source>
        <dbReference type="Pfam" id="PF00881"/>
    </source>
</evidence>
<dbReference type="AlphaFoldDB" id="A0A8J7FIU2"/>
<dbReference type="PANTHER" id="PTHR43673">
    <property type="entry name" value="NAD(P)H NITROREDUCTASE YDGI-RELATED"/>
    <property type="match status" value="1"/>
</dbReference>
<evidence type="ECO:0000313" key="5">
    <source>
        <dbReference type="EMBL" id="MBE9398573.1"/>
    </source>
</evidence>
<accession>A0A8J7FIU2</accession>
<feature type="region of interest" description="Disordered" evidence="3">
    <location>
        <begin position="1"/>
        <end position="22"/>
    </location>
</feature>
<dbReference type="InterPro" id="IPR000415">
    <property type="entry name" value="Nitroreductase-like"/>
</dbReference>
<keyword evidence="6" id="KW-1185">Reference proteome</keyword>
<dbReference type="EMBL" id="JADEYS010000016">
    <property type="protein sequence ID" value="MBE9398573.1"/>
    <property type="molecule type" value="Genomic_DNA"/>
</dbReference>
<dbReference type="Gene3D" id="3.40.109.10">
    <property type="entry name" value="NADH Oxidase"/>
    <property type="match status" value="1"/>
</dbReference>
<comment type="caution">
    <text evidence="5">The sequence shown here is derived from an EMBL/GenBank/DDBJ whole genome shotgun (WGS) entry which is preliminary data.</text>
</comment>
<comment type="similarity">
    <text evidence="1">Belongs to the nitroreductase family.</text>
</comment>
<evidence type="ECO:0000256" key="2">
    <source>
        <dbReference type="ARBA" id="ARBA00023002"/>
    </source>
</evidence>
<proteinExistence type="inferred from homology"/>
<dbReference type="PANTHER" id="PTHR43673:SF10">
    <property type="entry name" value="NADH DEHYDROGENASE_NAD(P)H NITROREDUCTASE XCC3605-RELATED"/>
    <property type="match status" value="1"/>
</dbReference>
<protein>
    <submittedName>
        <fullName evidence="5">Nitroreductase family protein</fullName>
    </submittedName>
</protein>
<dbReference type="Pfam" id="PF00881">
    <property type="entry name" value="Nitroreductase"/>
    <property type="match status" value="1"/>
</dbReference>
<evidence type="ECO:0000313" key="6">
    <source>
        <dbReference type="Proteomes" id="UP000640333"/>
    </source>
</evidence>
<organism evidence="5 6">
    <name type="scientific">Pontibacterium sinense</name>
    <dbReference type="NCBI Taxonomy" id="2781979"/>
    <lineage>
        <taxon>Bacteria</taxon>
        <taxon>Pseudomonadati</taxon>
        <taxon>Pseudomonadota</taxon>
        <taxon>Gammaproteobacteria</taxon>
        <taxon>Oceanospirillales</taxon>
        <taxon>Oceanospirillaceae</taxon>
        <taxon>Pontibacterium</taxon>
    </lineage>
</organism>
<dbReference type="Proteomes" id="UP000640333">
    <property type="component" value="Unassembled WGS sequence"/>
</dbReference>
<reference evidence="5" key="1">
    <citation type="submission" date="2020-10" db="EMBL/GenBank/DDBJ databases">
        <title>Bacterium isolated from coastal waters sediment.</title>
        <authorList>
            <person name="Chen R.-J."/>
            <person name="Lu D.-C."/>
            <person name="Zhu K.-L."/>
            <person name="Du Z.-J."/>
        </authorList>
    </citation>
    <scope>NUCLEOTIDE SEQUENCE</scope>
    <source>
        <strain evidence="5">N1Y112</strain>
    </source>
</reference>
<dbReference type="SUPFAM" id="SSF55469">
    <property type="entry name" value="FMN-dependent nitroreductase-like"/>
    <property type="match status" value="1"/>
</dbReference>